<feature type="non-terminal residue" evidence="1">
    <location>
        <position position="97"/>
    </location>
</feature>
<sequence length="97" mass="11221">MKWAVESKCDLKFPGRVNNQNVPNKEDDDIFRDELDRQNADNVEPKNRRLPQRAWGQRQQAVLFYNDYEDETDMDWVGATGVIVPPPLALGAKFNNT</sequence>
<gene>
    <name evidence="1" type="ORF">HAX54_041898</name>
</gene>
<dbReference type="EMBL" id="JACEIK010006098">
    <property type="protein sequence ID" value="MCE2055080.1"/>
    <property type="molecule type" value="Genomic_DNA"/>
</dbReference>
<reference evidence="1 2" key="1">
    <citation type="journal article" date="2021" name="BMC Genomics">
        <title>Datura genome reveals duplications of psychoactive alkaloid biosynthetic genes and high mutation rate following tissue culture.</title>
        <authorList>
            <person name="Rajewski A."/>
            <person name="Carter-House D."/>
            <person name="Stajich J."/>
            <person name="Litt A."/>
        </authorList>
    </citation>
    <scope>NUCLEOTIDE SEQUENCE [LARGE SCALE GENOMIC DNA]</scope>
    <source>
        <strain evidence="1">AR-01</strain>
    </source>
</reference>
<organism evidence="1 2">
    <name type="scientific">Datura stramonium</name>
    <name type="common">Jimsonweed</name>
    <name type="synonym">Common thornapple</name>
    <dbReference type="NCBI Taxonomy" id="4076"/>
    <lineage>
        <taxon>Eukaryota</taxon>
        <taxon>Viridiplantae</taxon>
        <taxon>Streptophyta</taxon>
        <taxon>Embryophyta</taxon>
        <taxon>Tracheophyta</taxon>
        <taxon>Spermatophyta</taxon>
        <taxon>Magnoliopsida</taxon>
        <taxon>eudicotyledons</taxon>
        <taxon>Gunneridae</taxon>
        <taxon>Pentapetalae</taxon>
        <taxon>asterids</taxon>
        <taxon>lamiids</taxon>
        <taxon>Solanales</taxon>
        <taxon>Solanaceae</taxon>
        <taxon>Solanoideae</taxon>
        <taxon>Datureae</taxon>
        <taxon>Datura</taxon>
    </lineage>
</organism>
<name>A0ABS8W0C7_DATST</name>
<keyword evidence="2" id="KW-1185">Reference proteome</keyword>
<protein>
    <submittedName>
        <fullName evidence="1">Uncharacterized protein</fullName>
    </submittedName>
</protein>
<comment type="caution">
    <text evidence="1">The sequence shown here is derived from an EMBL/GenBank/DDBJ whole genome shotgun (WGS) entry which is preliminary data.</text>
</comment>
<evidence type="ECO:0000313" key="1">
    <source>
        <dbReference type="EMBL" id="MCE2055080.1"/>
    </source>
</evidence>
<evidence type="ECO:0000313" key="2">
    <source>
        <dbReference type="Proteomes" id="UP000823775"/>
    </source>
</evidence>
<proteinExistence type="predicted"/>
<accession>A0ABS8W0C7</accession>
<dbReference type="Proteomes" id="UP000823775">
    <property type="component" value="Unassembled WGS sequence"/>
</dbReference>